<dbReference type="Pfam" id="PF00296">
    <property type="entry name" value="Bac_luciferase"/>
    <property type="match status" value="1"/>
</dbReference>
<dbReference type="SUPFAM" id="SSF51679">
    <property type="entry name" value="Bacterial luciferase-like"/>
    <property type="match status" value="1"/>
</dbReference>
<evidence type="ECO:0000256" key="1">
    <source>
        <dbReference type="ARBA" id="ARBA00007789"/>
    </source>
</evidence>
<protein>
    <recommendedName>
        <fullName evidence="2">Luciferase-like domain-containing protein</fullName>
    </recommendedName>
</protein>
<proteinExistence type="predicted"/>
<dbReference type="InterPro" id="IPR050766">
    <property type="entry name" value="Bact_Lucif_Oxidored"/>
</dbReference>
<dbReference type="PANTHER" id="PTHR30137:SF20">
    <property type="entry name" value="N-ACETYL-S-ALKYLCYSTEINE MONOOXYGENASE"/>
    <property type="match status" value="1"/>
</dbReference>
<dbReference type="NCBIfam" id="TIGR03558">
    <property type="entry name" value="oxido_grp_1"/>
    <property type="match status" value="1"/>
</dbReference>
<dbReference type="InterPro" id="IPR011251">
    <property type="entry name" value="Luciferase-like_dom"/>
</dbReference>
<dbReference type="Proteomes" id="UP000236327">
    <property type="component" value="Unassembled WGS sequence"/>
</dbReference>
<dbReference type="InterPro" id="IPR036661">
    <property type="entry name" value="Luciferase-like_sf"/>
</dbReference>
<keyword evidence="4" id="KW-1185">Reference proteome</keyword>
<gene>
    <name evidence="3" type="ORF">A8V01_09560</name>
</gene>
<dbReference type="PANTHER" id="PTHR30137">
    <property type="entry name" value="LUCIFERASE-LIKE MONOOXYGENASE"/>
    <property type="match status" value="1"/>
</dbReference>
<reference evidence="3 4" key="1">
    <citation type="submission" date="2016-05" db="EMBL/GenBank/DDBJ databases">
        <title>Complete genome sequence of Novosphingobium guangzhouense SA925(T).</title>
        <authorList>
            <person name="Sha S."/>
        </authorList>
    </citation>
    <scope>NUCLEOTIDE SEQUENCE [LARGE SCALE GENOMIC DNA]</scope>
    <source>
        <strain evidence="3 4">SA925</strain>
    </source>
</reference>
<dbReference type="GO" id="GO:0016705">
    <property type="term" value="F:oxidoreductase activity, acting on paired donors, with incorporation or reduction of molecular oxygen"/>
    <property type="evidence" value="ECO:0007669"/>
    <property type="project" value="InterPro"/>
</dbReference>
<comment type="similarity">
    <text evidence="1">To bacterial alkanal monooxygenase alpha and beta chains.</text>
</comment>
<organism evidence="3 4">
    <name type="scientific">Novosphingobium guangzhouense</name>
    <dbReference type="NCBI Taxonomy" id="1850347"/>
    <lineage>
        <taxon>Bacteria</taxon>
        <taxon>Pseudomonadati</taxon>
        <taxon>Pseudomonadota</taxon>
        <taxon>Alphaproteobacteria</taxon>
        <taxon>Sphingomonadales</taxon>
        <taxon>Sphingomonadaceae</taxon>
        <taxon>Novosphingobium</taxon>
    </lineage>
</organism>
<dbReference type="AlphaFoldDB" id="A0A2K2FTZ1"/>
<dbReference type="GO" id="GO:0005829">
    <property type="term" value="C:cytosol"/>
    <property type="evidence" value="ECO:0007669"/>
    <property type="project" value="TreeGrafter"/>
</dbReference>
<evidence type="ECO:0000313" key="4">
    <source>
        <dbReference type="Proteomes" id="UP000236327"/>
    </source>
</evidence>
<sequence>MALSYLDQSPAIKGMAHEEVIRDAVSFAQTCEALGFKRYWLAEHHNGAANIGTAPEILAAAIAAMTRRIRVGTAGVLLSHYAPLKVAEQFRVLEALAPGRIDLGLGRSPGGSDAAAVALGRQGQATFDADVETLLDFLRDDGQGERDIRAYPIVSRAPEPWILSSSPRGAALAGRLGLPYCFNASHDLNHGLLDEAVARYFSDFRAGPFGDRPHLSLNVFALAADNADEARFLYGPRGHWRLQLDRKARGGMVSPDVAAAQDYSAAERERIERTLDYSFVGEAGDVARRLTALARRYDAAELVLTTWTYDLADRQRSCALIAAAMGIAA</sequence>
<evidence type="ECO:0000313" key="3">
    <source>
        <dbReference type="EMBL" id="PNU02265.1"/>
    </source>
</evidence>
<comment type="caution">
    <text evidence="3">The sequence shown here is derived from an EMBL/GenBank/DDBJ whole genome shotgun (WGS) entry which is preliminary data.</text>
</comment>
<dbReference type="Gene3D" id="3.20.20.30">
    <property type="entry name" value="Luciferase-like domain"/>
    <property type="match status" value="1"/>
</dbReference>
<name>A0A2K2FTZ1_9SPHN</name>
<accession>A0A2K2FTZ1</accession>
<dbReference type="InterPro" id="IPR019949">
    <property type="entry name" value="CmoO-like"/>
</dbReference>
<feature type="domain" description="Luciferase-like" evidence="2">
    <location>
        <begin position="16"/>
        <end position="294"/>
    </location>
</feature>
<evidence type="ECO:0000259" key="2">
    <source>
        <dbReference type="Pfam" id="PF00296"/>
    </source>
</evidence>
<dbReference type="EMBL" id="LYMM01000084">
    <property type="protein sequence ID" value="PNU02265.1"/>
    <property type="molecule type" value="Genomic_DNA"/>
</dbReference>